<dbReference type="Gene3D" id="3.90.1150.10">
    <property type="entry name" value="Aspartate Aminotransferase, domain 1"/>
    <property type="match status" value="1"/>
</dbReference>
<dbReference type="PANTHER" id="PTHR30244">
    <property type="entry name" value="TRANSAMINASE"/>
    <property type="match status" value="1"/>
</dbReference>
<dbReference type="InterPro" id="IPR015424">
    <property type="entry name" value="PyrdxlP-dep_Trfase"/>
</dbReference>
<dbReference type="GO" id="GO:0000271">
    <property type="term" value="P:polysaccharide biosynthetic process"/>
    <property type="evidence" value="ECO:0007669"/>
    <property type="project" value="TreeGrafter"/>
</dbReference>
<dbReference type="GO" id="GO:0030170">
    <property type="term" value="F:pyridoxal phosphate binding"/>
    <property type="evidence" value="ECO:0007669"/>
    <property type="project" value="TreeGrafter"/>
</dbReference>
<gene>
    <name evidence="1" type="ORF">UFOVP49_139</name>
</gene>
<name>A0A6J5KQV8_9CAUD</name>
<dbReference type="Pfam" id="PF01041">
    <property type="entry name" value="DegT_DnrJ_EryC1"/>
    <property type="match status" value="1"/>
</dbReference>
<reference evidence="1" key="1">
    <citation type="submission" date="2020-04" db="EMBL/GenBank/DDBJ databases">
        <authorList>
            <person name="Chiriac C."/>
            <person name="Salcher M."/>
            <person name="Ghai R."/>
            <person name="Kavagutti S V."/>
        </authorList>
    </citation>
    <scope>NUCLEOTIDE SEQUENCE</scope>
</reference>
<dbReference type="InterPro" id="IPR015421">
    <property type="entry name" value="PyrdxlP-dep_Trfase_major"/>
</dbReference>
<dbReference type="InterPro" id="IPR000653">
    <property type="entry name" value="DegT/StrS_aminotransferase"/>
</dbReference>
<dbReference type="GO" id="GO:0008483">
    <property type="term" value="F:transaminase activity"/>
    <property type="evidence" value="ECO:0007669"/>
    <property type="project" value="TreeGrafter"/>
</dbReference>
<sequence length="432" mass="48606">MSDVVNDLIDELVAEVGIPKYAYNCKEFNPEKDTVFYSGPYWDKNEITAAIKTFLTGRWLVSGEKVALFQIQFGRKFNVKHCHMVNSGSSANLVLISSIKKHLGWQDGDEVIVSPVGFPTTIAPLVQNNLKPVFIDIEMNTLNFNVRNIAAKITEKTRAIFVSPVLGNPPHMDFLAKLCAERGILLLGDNCDSLGTRWGGKLLTDYYYAWTTSFYPAHHISTGEGGMVCTNDETLINTARSISWWGRDCRCVGSANLLACGTCGNRFDKWLEGYNGVIDHKYLFTNMGYNLKPLDLQGAIGIEQLKKVDEIDRLRRENFHRIMTLFIDNVPGVRVAKNLYEADPSWFGVPLITDTPELKEKLQAFLETNRIQTRNYFAGNILLHPGYSHLGNASDYPNANLALSNVFFVGCPPHYGDNVFAYYKSVLSKWEN</sequence>
<evidence type="ECO:0000313" key="1">
    <source>
        <dbReference type="EMBL" id="CAB4124301.1"/>
    </source>
</evidence>
<dbReference type="EMBL" id="LR796178">
    <property type="protein sequence ID" value="CAB4124301.1"/>
    <property type="molecule type" value="Genomic_DNA"/>
</dbReference>
<proteinExistence type="predicted"/>
<accession>A0A6J5KQV8</accession>
<dbReference type="PANTHER" id="PTHR30244:SF34">
    <property type="entry name" value="DTDP-4-AMINO-4,6-DIDEOXYGALACTOSE TRANSAMINASE"/>
    <property type="match status" value="1"/>
</dbReference>
<dbReference type="SUPFAM" id="SSF53383">
    <property type="entry name" value="PLP-dependent transferases"/>
    <property type="match status" value="1"/>
</dbReference>
<dbReference type="InterPro" id="IPR015422">
    <property type="entry name" value="PyrdxlP-dep_Trfase_small"/>
</dbReference>
<protein>
    <submittedName>
        <fullName evidence="1">WecE Predicted pyridoxal phosphate-dependent enzyme apparently involved in regulation of cell wall biogenesis</fullName>
    </submittedName>
</protein>
<dbReference type="Gene3D" id="3.40.640.10">
    <property type="entry name" value="Type I PLP-dependent aspartate aminotransferase-like (Major domain)"/>
    <property type="match status" value="1"/>
</dbReference>
<dbReference type="PIRSF" id="PIRSF000390">
    <property type="entry name" value="PLP_StrS"/>
    <property type="match status" value="1"/>
</dbReference>
<organism evidence="1">
    <name type="scientific">uncultured Caudovirales phage</name>
    <dbReference type="NCBI Taxonomy" id="2100421"/>
    <lineage>
        <taxon>Viruses</taxon>
        <taxon>Duplodnaviria</taxon>
        <taxon>Heunggongvirae</taxon>
        <taxon>Uroviricota</taxon>
        <taxon>Caudoviricetes</taxon>
        <taxon>Peduoviridae</taxon>
        <taxon>Maltschvirus</taxon>
        <taxon>Maltschvirus maltsch</taxon>
    </lineage>
</organism>